<dbReference type="Proteomes" id="UP000823603">
    <property type="component" value="Unassembled WGS sequence"/>
</dbReference>
<dbReference type="EMBL" id="JADIMB010000076">
    <property type="protein sequence ID" value="MBO8471192.1"/>
    <property type="molecule type" value="Genomic_DNA"/>
</dbReference>
<protein>
    <recommendedName>
        <fullName evidence="13">Cytosol non-specific dipeptidase</fullName>
        <ecNumber evidence="10">3.4.13.18</ecNumber>
    </recommendedName>
    <alternativeName>
        <fullName evidence="16">Aminoacyl-histidine dipeptidase</fullName>
    </alternativeName>
    <alternativeName>
        <fullName evidence="15">Beta-alanyl-histidine dipeptidase</fullName>
    </alternativeName>
    <alternativeName>
        <fullName evidence="14">Carnosinase</fullName>
    </alternativeName>
    <alternativeName>
        <fullName evidence="11">Peptidase D</fullName>
    </alternativeName>
    <alternativeName>
        <fullName evidence="17">Xaa-His dipeptidase</fullName>
    </alternativeName>
</protein>
<dbReference type="PANTHER" id="PTHR43501:SF1">
    <property type="entry name" value="CYTOSOL NON-SPECIFIC DIPEPTIDASE"/>
    <property type="match status" value="1"/>
</dbReference>
<comment type="cofactor">
    <cofactor evidence="2">
        <name>Zn(2+)</name>
        <dbReference type="ChEBI" id="CHEBI:29105"/>
    </cofactor>
</comment>
<keyword evidence="4" id="KW-0479">Metal-binding</keyword>
<evidence type="ECO:0000256" key="3">
    <source>
        <dbReference type="ARBA" id="ARBA00022670"/>
    </source>
</evidence>
<gene>
    <name evidence="19" type="ORF">IAB82_05285</name>
</gene>
<evidence type="ECO:0000256" key="1">
    <source>
        <dbReference type="ARBA" id="ARBA00001941"/>
    </source>
</evidence>
<dbReference type="Gene3D" id="3.40.630.10">
    <property type="entry name" value="Zn peptidases"/>
    <property type="match status" value="2"/>
</dbReference>
<comment type="cofactor">
    <cofactor evidence="1">
        <name>Co(2+)</name>
        <dbReference type="ChEBI" id="CHEBI:48828"/>
    </cofactor>
</comment>
<dbReference type="InterPro" id="IPR001160">
    <property type="entry name" value="Peptidase_M20C"/>
</dbReference>
<keyword evidence="8" id="KW-0170">Cobalt</keyword>
<evidence type="ECO:0000256" key="10">
    <source>
        <dbReference type="ARBA" id="ARBA00038976"/>
    </source>
</evidence>
<dbReference type="AlphaFoldDB" id="A0A9D9IEX2"/>
<dbReference type="PANTHER" id="PTHR43501">
    <property type="entry name" value="CYTOSOL NON-SPECIFIC DIPEPTIDASE"/>
    <property type="match status" value="1"/>
</dbReference>
<dbReference type="InterPro" id="IPR002933">
    <property type="entry name" value="Peptidase_M20"/>
</dbReference>
<sequence>MKPERVLEIFKEITRVPRESGHEELIIAYLQQFAAARNLECKTDKTGNVLIVKAASPGKENAPVLILQSHSDMVCEKNSGVVHDFSKDPIKYVIEDGWMIAKDTTLGADCGIGMAAALAALEDSAPTGRIEALFTVSEETGLEGANGLEPGFMTGKILINLDSEDEGELFVGCAGGVDTTASFSYKTKKLSPETKLLKIKIFNAIGGHSGDDIDKGRCNAVQQLARFLYQELEYGFDLCSIDGGNKRNAIAREAEAVIAVADPVAASGRFNAFGKVLREEFSVSDPDISVEAALYSGDISEAVEDSAARALVTSLFAAPHGVLAMSMEIPGLVETSTNLASVKMTAPGKIRVGTSQRSSVSSERRSAACKVEACFRLAGAEVAHESEYPGWKPALDSGLLKVCQESYRRLFSVEPVVRAIHAGLECGLFLDKYPDLDMISFGPTLRGVHAPGERLDLKSLDKFVLLLDDVIRTYSTLNS</sequence>
<dbReference type="FunFam" id="3.40.630.10:FF:000015">
    <property type="entry name" value="Aminoacyl-histidine dipeptidase PepD"/>
    <property type="match status" value="1"/>
</dbReference>
<feature type="domain" description="Peptidase M20 dimerisation" evidence="18">
    <location>
        <begin position="202"/>
        <end position="261"/>
    </location>
</feature>
<evidence type="ECO:0000256" key="7">
    <source>
        <dbReference type="ARBA" id="ARBA00023049"/>
    </source>
</evidence>
<comment type="similarity">
    <text evidence="12">Belongs to the peptidase M20C family.</text>
</comment>
<evidence type="ECO:0000256" key="13">
    <source>
        <dbReference type="ARBA" id="ARBA00071271"/>
    </source>
</evidence>
<evidence type="ECO:0000256" key="11">
    <source>
        <dbReference type="ARBA" id="ARBA00044252"/>
    </source>
</evidence>
<reference evidence="19" key="1">
    <citation type="submission" date="2020-10" db="EMBL/GenBank/DDBJ databases">
        <authorList>
            <person name="Gilroy R."/>
        </authorList>
    </citation>
    <scope>NUCLEOTIDE SEQUENCE</scope>
    <source>
        <strain evidence="19">B2-22910</strain>
    </source>
</reference>
<dbReference type="GO" id="GO:0070573">
    <property type="term" value="F:metallodipeptidase activity"/>
    <property type="evidence" value="ECO:0007669"/>
    <property type="project" value="TreeGrafter"/>
</dbReference>
<evidence type="ECO:0000256" key="6">
    <source>
        <dbReference type="ARBA" id="ARBA00022833"/>
    </source>
</evidence>
<dbReference type="SUPFAM" id="SSF53187">
    <property type="entry name" value="Zn-dependent exopeptidases"/>
    <property type="match status" value="1"/>
</dbReference>
<dbReference type="GO" id="GO:0006508">
    <property type="term" value="P:proteolysis"/>
    <property type="evidence" value="ECO:0007669"/>
    <property type="project" value="UniProtKB-KW"/>
</dbReference>
<keyword evidence="6" id="KW-0862">Zinc</keyword>
<evidence type="ECO:0000256" key="2">
    <source>
        <dbReference type="ARBA" id="ARBA00001947"/>
    </source>
</evidence>
<evidence type="ECO:0000256" key="16">
    <source>
        <dbReference type="ARBA" id="ARBA00077688"/>
    </source>
</evidence>
<dbReference type="InterPro" id="IPR011650">
    <property type="entry name" value="Peptidase_M20_dimer"/>
</dbReference>
<evidence type="ECO:0000256" key="8">
    <source>
        <dbReference type="ARBA" id="ARBA00023285"/>
    </source>
</evidence>
<evidence type="ECO:0000256" key="9">
    <source>
        <dbReference type="ARBA" id="ARBA00036421"/>
    </source>
</evidence>
<dbReference type="GO" id="GO:0046872">
    <property type="term" value="F:metal ion binding"/>
    <property type="evidence" value="ECO:0007669"/>
    <property type="project" value="UniProtKB-KW"/>
</dbReference>
<evidence type="ECO:0000256" key="5">
    <source>
        <dbReference type="ARBA" id="ARBA00022801"/>
    </source>
</evidence>
<comment type="caution">
    <text evidence="19">The sequence shown here is derived from an EMBL/GenBank/DDBJ whole genome shotgun (WGS) entry which is preliminary data.</text>
</comment>
<dbReference type="CDD" id="cd03890">
    <property type="entry name" value="M20_pepD"/>
    <property type="match status" value="1"/>
</dbReference>
<dbReference type="Pfam" id="PF07687">
    <property type="entry name" value="M20_dimer"/>
    <property type="match status" value="1"/>
</dbReference>
<evidence type="ECO:0000256" key="12">
    <source>
        <dbReference type="ARBA" id="ARBA00061423"/>
    </source>
</evidence>
<dbReference type="NCBIfam" id="TIGR01893">
    <property type="entry name" value="aa-his-dipept"/>
    <property type="match status" value="1"/>
</dbReference>
<comment type="catalytic activity">
    <reaction evidence="9">
        <text>Hydrolysis of dipeptides, preferentially hydrophobic dipeptides including prolyl amino acids.</text>
        <dbReference type="EC" id="3.4.13.18"/>
    </reaction>
</comment>
<accession>A0A9D9IEX2</accession>
<dbReference type="PIRSF" id="PIRSF016599">
    <property type="entry name" value="Xaa-His_dipept"/>
    <property type="match status" value="1"/>
</dbReference>
<keyword evidence="5" id="KW-0378">Hydrolase</keyword>
<evidence type="ECO:0000313" key="20">
    <source>
        <dbReference type="Proteomes" id="UP000823603"/>
    </source>
</evidence>
<dbReference type="GO" id="GO:0005829">
    <property type="term" value="C:cytosol"/>
    <property type="evidence" value="ECO:0007669"/>
    <property type="project" value="TreeGrafter"/>
</dbReference>
<evidence type="ECO:0000256" key="4">
    <source>
        <dbReference type="ARBA" id="ARBA00022723"/>
    </source>
</evidence>
<dbReference type="FunFam" id="3.40.630.10:FF:000018">
    <property type="entry name" value="Aminoacyl-histidine dipeptidase PepD"/>
    <property type="match status" value="1"/>
</dbReference>
<keyword evidence="7" id="KW-0482">Metalloprotease</keyword>
<evidence type="ECO:0000256" key="15">
    <source>
        <dbReference type="ARBA" id="ARBA00076004"/>
    </source>
</evidence>
<evidence type="ECO:0000256" key="17">
    <source>
        <dbReference type="ARBA" id="ARBA00078074"/>
    </source>
</evidence>
<dbReference type="PRINTS" id="PR00934">
    <property type="entry name" value="XHISDIPTASE"/>
</dbReference>
<proteinExistence type="inferred from homology"/>
<organism evidence="19 20">
    <name type="scientific">Candidatus Cryptobacteroides faecavium</name>
    <dbReference type="NCBI Taxonomy" id="2840762"/>
    <lineage>
        <taxon>Bacteria</taxon>
        <taxon>Pseudomonadati</taxon>
        <taxon>Bacteroidota</taxon>
        <taxon>Bacteroidia</taxon>
        <taxon>Bacteroidales</taxon>
        <taxon>Candidatus Cryptobacteroides</taxon>
    </lineage>
</organism>
<evidence type="ECO:0000256" key="14">
    <source>
        <dbReference type="ARBA" id="ARBA00075285"/>
    </source>
</evidence>
<evidence type="ECO:0000313" key="19">
    <source>
        <dbReference type="EMBL" id="MBO8471192.1"/>
    </source>
</evidence>
<keyword evidence="3" id="KW-0645">Protease</keyword>
<dbReference type="EC" id="3.4.13.18" evidence="10"/>
<reference evidence="19" key="2">
    <citation type="journal article" date="2021" name="PeerJ">
        <title>Extensive microbial diversity within the chicken gut microbiome revealed by metagenomics and culture.</title>
        <authorList>
            <person name="Gilroy R."/>
            <person name="Ravi A."/>
            <person name="Getino M."/>
            <person name="Pursley I."/>
            <person name="Horton D.L."/>
            <person name="Alikhan N.F."/>
            <person name="Baker D."/>
            <person name="Gharbi K."/>
            <person name="Hall N."/>
            <person name="Watson M."/>
            <person name="Adriaenssens E.M."/>
            <person name="Foster-Nyarko E."/>
            <person name="Jarju S."/>
            <person name="Secka A."/>
            <person name="Antonio M."/>
            <person name="Oren A."/>
            <person name="Chaudhuri R.R."/>
            <person name="La Ragione R."/>
            <person name="Hildebrand F."/>
            <person name="Pallen M.J."/>
        </authorList>
    </citation>
    <scope>NUCLEOTIDE SEQUENCE</scope>
    <source>
        <strain evidence="19">B2-22910</strain>
    </source>
</reference>
<evidence type="ECO:0000259" key="18">
    <source>
        <dbReference type="Pfam" id="PF07687"/>
    </source>
</evidence>
<name>A0A9D9IEX2_9BACT</name>
<dbReference type="Pfam" id="PF01546">
    <property type="entry name" value="Peptidase_M20"/>
    <property type="match status" value="1"/>
</dbReference>